<comment type="caution">
    <text evidence="2">The sequence shown here is derived from an EMBL/GenBank/DDBJ whole genome shotgun (WGS) entry which is preliminary data.</text>
</comment>
<feature type="domain" description="HTH marR-type" evidence="1">
    <location>
        <begin position="8"/>
        <end position="147"/>
    </location>
</feature>
<dbReference type="PANTHER" id="PTHR33164:SF43">
    <property type="entry name" value="HTH-TYPE TRANSCRIPTIONAL REPRESSOR YETL"/>
    <property type="match status" value="1"/>
</dbReference>
<evidence type="ECO:0000259" key="1">
    <source>
        <dbReference type="PROSITE" id="PS50995"/>
    </source>
</evidence>
<dbReference type="SMART" id="SM00347">
    <property type="entry name" value="HTH_MARR"/>
    <property type="match status" value="1"/>
</dbReference>
<dbReference type="InterPro" id="IPR011991">
    <property type="entry name" value="ArsR-like_HTH"/>
</dbReference>
<organism evidence="2 3">
    <name type="scientific">Parahaliea mediterranea</name>
    <dbReference type="NCBI Taxonomy" id="651086"/>
    <lineage>
        <taxon>Bacteria</taxon>
        <taxon>Pseudomonadati</taxon>
        <taxon>Pseudomonadota</taxon>
        <taxon>Gammaproteobacteria</taxon>
        <taxon>Cellvibrionales</taxon>
        <taxon>Halieaceae</taxon>
        <taxon>Parahaliea</taxon>
    </lineage>
</organism>
<sequence length="149" mass="16017">MHTDELIDSELTSLLLGLLETAAVLEKRLDRTLSCGRGISFSEYRLLRALMAAPRSTASRVDLAAAVGLTASAVTRALKPLEKLGIVTTERSARDARQSLASLTPAGAELLREAHGMLEDTLASTPARRFGPRQMETLRTCLAELGARS</sequence>
<dbReference type="GO" id="GO:0003700">
    <property type="term" value="F:DNA-binding transcription factor activity"/>
    <property type="evidence" value="ECO:0007669"/>
    <property type="project" value="InterPro"/>
</dbReference>
<dbReference type="InterPro" id="IPR036390">
    <property type="entry name" value="WH_DNA-bd_sf"/>
</dbReference>
<dbReference type="EMBL" id="JAFKCZ010000019">
    <property type="protein sequence ID" value="MBN7798841.1"/>
    <property type="molecule type" value="Genomic_DNA"/>
</dbReference>
<dbReference type="GO" id="GO:0006950">
    <property type="term" value="P:response to stress"/>
    <property type="evidence" value="ECO:0007669"/>
    <property type="project" value="TreeGrafter"/>
</dbReference>
<dbReference type="AlphaFoldDB" id="A0A939ILX9"/>
<evidence type="ECO:0000313" key="3">
    <source>
        <dbReference type="Proteomes" id="UP000664303"/>
    </source>
</evidence>
<dbReference type="PROSITE" id="PS50995">
    <property type="entry name" value="HTH_MARR_2"/>
    <property type="match status" value="1"/>
</dbReference>
<accession>A0A939ILX9</accession>
<name>A0A939ILX9_9GAMM</name>
<dbReference type="PANTHER" id="PTHR33164">
    <property type="entry name" value="TRANSCRIPTIONAL REGULATOR, MARR FAMILY"/>
    <property type="match status" value="1"/>
</dbReference>
<dbReference type="RefSeq" id="WP_206562288.1">
    <property type="nucleotide sequence ID" value="NZ_JAFKCZ010000019.1"/>
</dbReference>
<protein>
    <submittedName>
        <fullName evidence="2">MarR family transcriptional regulator</fullName>
    </submittedName>
</protein>
<dbReference type="SUPFAM" id="SSF46785">
    <property type="entry name" value="Winged helix' DNA-binding domain"/>
    <property type="match status" value="1"/>
</dbReference>
<proteinExistence type="predicted"/>
<dbReference type="CDD" id="cd00090">
    <property type="entry name" value="HTH_ARSR"/>
    <property type="match status" value="1"/>
</dbReference>
<gene>
    <name evidence="2" type="ORF">JYP50_19730</name>
</gene>
<dbReference type="InterPro" id="IPR000835">
    <property type="entry name" value="HTH_MarR-typ"/>
</dbReference>
<reference evidence="2" key="1">
    <citation type="submission" date="2021-02" db="EMBL/GenBank/DDBJ databases">
        <title>PHA producing bacteria isolated from coastal sediment in Guangdong, Shenzhen.</title>
        <authorList>
            <person name="Zheng W."/>
            <person name="Yu S."/>
            <person name="Huang Y."/>
        </authorList>
    </citation>
    <scope>NUCLEOTIDE SEQUENCE</scope>
    <source>
        <strain evidence="2">TN14-10</strain>
    </source>
</reference>
<dbReference type="Proteomes" id="UP000664303">
    <property type="component" value="Unassembled WGS sequence"/>
</dbReference>
<evidence type="ECO:0000313" key="2">
    <source>
        <dbReference type="EMBL" id="MBN7798841.1"/>
    </source>
</evidence>
<dbReference type="InterPro" id="IPR036388">
    <property type="entry name" value="WH-like_DNA-bd_sf"/>
</dbReference>
<dbReference type="Pfam" id="PF12802">
    <property type="entry name" value="MarR_2"/>
    <property type="match status" value="1"/>
</dbReference>
<keyword evidence="3" id="KW-1185">Reference proteome</keyword>
<dbReference type="InterPro" id="IPR039422">
    <property type="entry name" value="MarR/SlyA-like"/>
</dbReference>
<dbReference type="Gene3D" id="1.10.10.10">
    <property type="entry name" value="Winged helix-like DNA-binding domain superfamily/Winged helix DNA-binding domain"/>
    <property type="match status" value="1"/>
</dbReference>